<name>A0A4Q2D5R8_9AGAR</name>
<comment type="caution">
    <text evidence="1">The sequence shown here is derived from an EMBL/GenBank/DDBJ whole genome shotgun (WGS) entry which is preliminary data.</text>
</comment>
<reference evidence="1 2" key="1">
    <citation type="submission" date="2019-01" db="EMBL/GenBank/DDBJ databases">
        <title>Draft genome sequence of Psathyrella aberdarensis IHI B618.</title>
        <authorList>
            <person name="Buettner E."/>
            <person name="Kellner H."/>
        </authorList>
    </citation>
    <scope>NUCLEOTIDE SEQUENCE [LARGE SCALE GENOMIC DNA]</scope>
    <source>
        <strain evidence="1 2">IHI B618</strain>
    </source>
</reference>
<protein>
    <submittedName>
        <fullName evidence="1">Uncharacterized protein</fullName>
    </submittedName>
</protein>
<keyword evidence="2" id="KW-1185">Reference proteome</keyword>
<evidence type="ECO:0000313" key="2">
    <source>
        <dbReference type="Proteomes" id="UP000290288"/>
    </source>
</evidence>
<dbReference type="AlphaFoldDB" id="A0A4Q2D5R8"/>
<accession>A0A4Q2D5R8</accession>
<proteinExistence type="predicted"/>
<sequence length="77" mass="9190">MEPNVGARWEDYYKTRSDVFEKVMDSLEESYFAKKAIVLVDIEYYRRKNDEISVVADRMLTSFLEVRHLTRISSDYA</sequence>
<dbReference type="Proteomes" id="UP000290288">
    <property type="component" value="Unassembled WGS sequence"/>
</dbReference>
<evidence type="ECO:0000313" key="1">
    <source>
        <dbReference type="EMBL" id="RXW13515.1"/>
    </source>
</evidence>
<organism evidence="1 2">
    <name type="scientific">Candolleomyces aberdarensis</name>
    <dbReference type="NCBI Taxonomy" id="2316362"/>
    <lineage>
        <taxon>Eukaryota</taxon>
        <taxon>Fungi</taxon>
        <taxon>Dikarya</taxon>
        <taxon>Basidiomycota</taxon>
        <taxon>Agaricomycotina</taxon>
        <taxon>Agaricomycetes</taxon>
        <taxon>Agaricomycetidae</taxon>
        <taxon>Agaricales</taxon>
        <taxon>Agaricineae</taxon>
        <taxon>Psathyrellaceae</taxon>
        <taxon>Candolleomyces</taxon>
    </lineage>
</organism>
<gene>
    <name evidence="1" type="ORF">EST38_g12341</name>
</gene>
<dbReference type="EMBL" id="SDEE01000894">
    <property type="protein sequence ID" value="RXW13515.1"/>
    <property type="molecule type" value="Genomic_DNA"/>
</dbReference>